<evidence type="ECO:0000313" key="3">
    <source>
        <dbReference type="Proteomes" id="UP000639643"/>
    </source>
</evidence>
<dbReference type="AlphaFoldDB" id="A0A8H6JJS8"/>
<dbReference type="InterPro" id="IPR011990">
    <property type="entry name" value="TPR-like_helical_dom_sf"/>
</dbReference>
<dbReference type="Pfam" id="PF13424">
    <property type="entry name" value="TPR_12"/>
    <property type="match status" value="1"/>
</dbReference>
<dbReference type="EMBL" id="WIGM01000744">
    <property type="protein sequence ID" value="KAF6813900.1"/>
    <property type="molecule type" value="Genomic_DNA"/>
</dbReference>
<keyword evidence="3" id="KW-1185">Reference proteome</keyword>
<sequence length="374" mass="42484">MVRTFPIAHYENLDQCRKMLPHAHAVLRSNVAGNGQVVLLRSILYENMARFYINVNHSGVVPQLLHQALTRATDELEEHDPLVLQMIRILAVALCDLGRSKESKPWLSRLMALEKKHHGKSHPQMLRAMSALAVYFQIEGKHRQAESILTEAVDNIDREQLNHLVGAMRVDITLQLVGVLIASRRHQEALARSIEALAVLEKKRCYPLDHPVALKIFAVQAIILRIQGQFEKAESICRRALKGRDIFFDPAQPYLLSLMEELEKALIGMHRFDEAEQVRAKILHVRAQTCQSGRRATSHSPEPLGSVVEEGTHETGSEELPIYTLDASVRLFDSCLLQKLEDHASDTSHKAHIKREALRTVYYPAPKNLRRRMS</sequence>
<dbReference type="PANTHER" id="PTHR46082:SF6">
    <property type="entry name" value="AAA+ ATPASE DOMAIN-CONTAINING PROTEIN-RELATED"/>
    <property type="match status" value="1"/>
</dbReference>
<gene>
    <name evidence="2" type="ORF">CMUS01_12740</name>
</gene>
<organism evidence="2 3">
    <name type="scientific">Colletotrichum musicola</name>
    <dbReference type="NCBI Taxonomy" id="2175873"/>
    <lineage>
        <taxon>Eukaryota</taxon>
        <taxon>Fungi</taxon>
        <taxon>Dikarya</taxon>
        <taxon>Ascomycota</taxon>
        <taxon>Pezizomycotina</taxon>
        <taxon>Sordariomycetes</taxon>
        <taxon>Hypocreomycetidae</taxon>
        <taxon>Glomerellales</taxon>
        <taxon>Glomerellaceae</taxon>
        <taxon>Colletotrichum</taxon>
        <taxon>Colletotrichum orchidearum species complex</taxon>
    </lineage>
</organism>
<dbReference type="InterPro" id="IPR053137">
    <property type="entry name" value="NLR-like"/>
</dbReference>
<comment type="caution">
    <text evidence="2">The sequence shown here is derived from an EMBL/GenBank/DDBJ whole genome shotgun (WGS) entry which is preliminary data.</text>
</comment>
<proteinExistence type="predicted"/>
<name>A0A8H6JJS8_9PEZI</name>
<dbReference type="Proteomes" id="UP000639643">
    <property type="component" value="Unassembled WGS sequence"/>
</dbReference>
<dbReference type="PANTHER" id="PTHR46082">
    <property type="entry name" value="ATP/GTP-BINDING PROTEIN-RELATED"/>
    <property type="match status" value="1"/>
</dbReference>
<dbReference type="Gene3D" id="1.25.40.10">
    <property type="entry name" value="Tetratricopeptide repeat domain"/>
    <property type="match status" value="2"/>
</dbReference>
<protein>
    <submittedName>
        <fullName evidence="2">Kinesin light chain</fullName>
    </submittedName>
</protein>
<dbReference type="SUPFAM" id="SSF48452">
    <property type="entry name" value="TPR-like"/>
    <property type="match status" value="2"/>
</dbReference>
<evidence type="ECO:0000256" key="1">
    <source>
        <dbReference type="SAM" id="MobiDB-lite"/>
    </source>
</evidence>
<reference evidence="2" key="1">
    <citation type="journal article" date="2020" name="Phytopathology">
        <title>Genome Sequence Resources of Colletotrichum truncatum, C. plurivorum, C. musicola, and C. sojae: Four Species Pathogenic to Soybean (Glycine max).</title>
        <authorList>
            <person name="Rogerio F."/>
            <person name="Boufleur T.R."/>
            <person name="Ciampi-Guillardi M."/>
            <person name="Sukno S.A."/>
            <person name="Thon M.R."/>
            <person name="Massola Junior N.S."/>
            <person name="Baroncelli R."/>
        </authorList>
    </citation>
    <scope>NUCLEOTIDE SEQUENCE</scope>
    <source>
        <strain evidence="2">LFN0074</strain>
    </source>
</reference>
<dbReference type="OrthoDB" id="1658288at2759"/>
<feature type="region of interest" description="Disordered" evidence="1">
    <location>
        <begin position="292"/>
        <end position="315"/>
    </location>
</feature>
<accession>A0A8H6JJS8</accession>
<evidence type="ECO:0000313" key="2">
    <source>
        <dbReference type="EMBL" id="KAF6813900.1"/>
    </source>
</evidence>